<dbReference type="EMBL" id="VSRR010007036">
    <property type="protein sequence ID" value="MPC46082.1"/>
    <property type="molecule type" value="Genomic_DNA"/>
</dbReference>
<proteinExistence type="predicted"/>
<organism evidence="2 3">
    <name type="scientific">Portunus trituberculatus</name>
    <name type="common">Swimming crab</name>
    <name type="synonym">Neptunus trituberculatus</name>
    <dbReference type="NCBI Taxonomy" id="210409"/>
    <lineage>
        <taxon>Eukaryota</taxon>
        <taxon>Metazoa</taxon>
        <taxon>Ecdysozoa</taxon>
        <taxon>Arthropoda</taxon>
        <taxon>Crustacea</taxon>
        <taxon>Multicrustacea</taxon>
        <taxon>Malacostraca</taxon>
        <taxon>Eumalacostraca</taxon>
        <taxon>Eucarida</taxon>
        <taxon>Decapoda</taxon>
        <taxon>Pleocyemata</taxon>
        <taxon>Brachyura</taxon>
        <taxon>Eubrachyura</taxon>
        <taxon>Portunoidea</taxon>
        <taxon>Portunidae</taxon>
        <taxon>Portuninae</taxon>
        <taxon>Portunus</taxon>
    </lineage>
</organism>
<keyword evidence="3" id="KW-1185">Reference proteome</keyword>
<comment type="caution">
    <text evidence="2">The sequence shown here is derived from an EMBL/GenBank/DDBJ whole genome shotgun (WGS) entry which is preliminary data.</text>
</comment>
<evidence type="ECO:0000313" key="2">
    <source>
        <dbReference type="EMBL" id="MPC46082.1"/>
    </source>
</evidence>
<feature type="compositionally biased region" description="Basic and acidic residues" evidence="1">
    <location>
        <begin position="78"/>
        <end position="94"/>
    </location>
</feature>
<feature type="compositionally biased region" description="Polar residues" evidence="1">
    <location>
        <begin position="66"/>
        <end position="76"/>
    </location>
</feature>
<evidence type="ECO:0000313" key="3">
    <source>
        <dbReference type="Proteomes" id="UP000324222"/>
    </source>
</evidence>
<protein>
    <submittedName>
        <fullName evidence="2">Uncharacterized protein</fullName>
    </submittedName>
</protein>
<accession>A0A5B7FHW7</accession>
<name>A0A5B7FHW7_PORTR</name>
<feature type="compositionally biased region" description="Polar residues" evidence="1">
    <location>
        <begin position="1"/>
        <end position="29"/>
    </location>
</feature>
<sequence>MYAIMPTQTGTPSSCQETKNSSNTNNSCRQQKRDELTTSAETSEVEEKRTEENEEQVGTGGDQKESNTTGFMQSDMLTFKRQDIPQDEARDTSKIFKKSPQYVPVYRPNPERGSSALQDRAKPSSGSHPRRPSTGVIYAELQLPRASNNGSMRRGEQRRPKTQYAEITFQGHPLQTADI</sequence>
<gene>
    <name evidence="2" type="ORF">E2C01_039791</name>
</gene>
<feature type="region of interest" description="Disordered" evidence="1">
    <location>
        <begin position="1"/>
        <end position="179"/>
    </location>
</feature>
<reference evidence="2 3" key="1">
    <citation type="submission" date="2019-05" db="EMBL/GenBank/DDBJ databases">
        <title>Another draft genome of Portunus trituberculatus and its Hox gene families provides insights of decapod evolution.</title>
        <authorList>
            <person name="Jeong J.-H."/>
            <person name="Song I."/>
            <person name="Kim S."/>
            <person name="Choi T."/>
            <person name="Kim D."/>
            <person name="Ryu S."/>
            <person name="Kim W."/>
        </authorList>
    </citation>
    <scope>NUCLEOTIDE SEQUENCE [LARGE SCALE GENOMIC DNA]</scope>
    <source>
        <tissue evidence="2">Muscle</tissue>
    </source>
</reference>
<evidence type="ECO:0000256" key="1">
    <source>
        <dbReference type="SAM" id="MobiDB-lite"/>
    </source>
</evidence>
<dbReference type="AlphaFoldDB" id="A0A5B7FHW7"/>
<dbReference type="Proteomes" id="UP000324222">
    <property type="component" value="Unassembled WGS sequence"/>
</dbReference>